<dbReference type="Proteomes" id="UP000077266">
    <property type="component" value="Unassembled WGS sequence"/>
</dbReference>
<accession>A0A166BQF0</accession>
<keyword evidence="4" id="KW-1185">Reference proteome</keyword>
<gene>
    <name evidence="3" type="ORF">EXIGLDRAFT_725651</name>
</gene>
<feature type="transmembrane region" description="Helical" evidence="2">
    <location>
        <begin position="232"/>
        <end position="251"/>
    </location>
</feature>
<evidence type="ECO:0000256" key="1">
    <source>
        <dbReference type="SAM" id="MobiDB-lite"/>
    </source>
</evidence>
<evidence type="ECO:0008006" key="5">
    <source>
        <dbReference type="Google" id="ProtNLM"/>
    </source>
</evidence>
<evidence type="ECO:0000313" key="4">
    <source>
        <dbReference type="Proteomes" id="UP000077266"/>
    </source>
</evidence>
<dbReference type="OrthoDB" id="2744793at2759"/>
<feature type="transmembrane region" description="Helical" evidence="2">
    <location>
        <begin position="60"/>
        <end position="78"/>
    </location>
</feature>
<feature type="transmembrane region" description="Helical" evidence="2">
    <location>
        <begin position="190"/>
        <end position="211"/>
    </location>
</feature>
<organism evidence="3 4">
    <name type="scientific">Exidia glandulosa HHB12029</name>
    <dbReference type="NCBI Taxonomy" id="1314781"/>
    <lineage>
        <taxon>Eukaryota</taxon>
        <taxon>Fungi</taxon>
        <taxon>Dikarya</taxon>
        <taxon>Basidiomycota</taxon>
        <taxon>Agaricomycotina</taxon>
        <taxon>Agaricomycetes</taxon>
        <taxon>Auriculariales</taxon>
        <taxon>Exidiaceae</taxon>
        <taxon>Exidia</taxon>
    </lineage>
</organism>
<proteinExistence type="predicted"/>
<evidence type="ECO:0000313" key="3">
    <source>
        <dbReference type="EMBL" id="KZW03190.1"/>
    </source>
</evidence>
<keyword evidence="2" id="KW-0812">Transmembrane</keyword>
<dbReference type="AlphaFoldDB" id="A0A166BQF0"/>
<feature type="region of interest" description="Disordered" evidence="1">
    <location>
        <begin position="326"/>
        <end position="366"/>
    </location>
</feature>
<feature type="transmembrane region" description="Helical" evidence="2">
    <location>
        <begin position="120"/>
        <end position="139"/>
    </location>
</feature>
<keyword evidence="2" id="KW-0472">Membrane</keyword>
<dbReference type="EMBL" id="KV425884">
    <property type="protein sequence ID" value="KZW03190.1"/>
    <property type="molecule type" value="Genomic_DNA"/>
</dbReference>
<feature type="transmembrane region" description="Helical" evidence="2">
    <location>
        <begin position="25"/>
        <end position="48"/>
    </location>
</feature>
<evidence type="ECO:0000256" key="2">
    <source>
        <dbReference type="SAM" id="Phobius"/>
    </source>
</evidence>
<protein>
    <recommendedName>
        <fullName evidence="5">Family A G protein-coupled receptor-like protein</fullName>
    </recommendedName>
</protein>
<sequence>MSSNASMDAALLVRVGNGVVQDMSAVISGTGLYGVYLVLICVSTYSIMRQNWRRPTAASIVLLVGTVTMFMISTYLWAVNVGVLVRRIRLALVEVGRGPLATRLSLANTTTARIRYSTDLLFIFEYLIGDAIIAWRVFVLYRWAPWVIAILVPIWLGSLATGLGLLGCLSQNDFALGAQLPKLCPDLENASWTISLALNAISTVLMARIAWNRRKETQHPQYTGPRKQRSKVDRVLSILVVSGLVYFILGISRLTAFANSSLNPLPGKVSFANEIIEFMFDQLVGIYPTAVTVFVLNESSIFGSALSSTFVGTHSEGLSQSIHFKTKQTEDGSQHNQSVEMSPTRLDPGESGLLHHLNSGADLEKV</sequence>
<keyword evidence="2" id="KW-1133">Transmembrane helix</keyword>
<name>A0A166BQF0_EXIGL</name>
<dbReference type="InParanoid" id="A0A166BQF0"/>
<reference evidence="3 4" key="1">
    <citation type="journal article" date="2016" name="Mol. Biol. Evol.">
        <title>Comparative Genomics of Early-Diverging Mushroom-Forming Fungi Provides Insights into the Origins of Lignocellulose Decay Capabilities.</title>
        <authorList>
            <person name="Nagy L.G."/>
            <person name="Riley R."/>
            <person name="Tritt A."/>
            <person name="Adam C."/>
            <person name="Daum C."/>
            <person name="Floudas D."/>
            <person name="Sun H."/>
            <person name="Yadav J.S."/>
            <person name="Pangilinan J."/>
            <person name="Larsson K.H."/>
            <person name="Matsuura K."/>
            <person name="Barry K."/>
            <person name="Labutti K."/>
            <person name="Kuo R."/>
            <person name="Ohm R.A."/>
            <person name="Bhattacharya S.S."/>
            <person name="Shirouzu T."/>
            <person name="Yoshinaga Y."/>
            <person name="Martin F.M."/>
            <person name="Grigoriev I.V."/>
            <person name="Hibbett D.S."/>
        </authorList>
    </citation>
    <scope>NUCLEOTIDE SEQUENCE [LARGE SCALE GENOMIC DNA]</scope>
    <source>
        <strain evidence="3 4">HHB12029</strain>
    </source>
</reference>
<feature type="transmembrane region" description="Helical" evidence="2">
    <location>
        <begin position="146"/>
        <end position="170"/>
    </location>
</feature>